<accession>B9Z4Y8</accession>
<evidence type="ECO:0000313" key="5">
    <source>
        <dbReference type="EMBL" id="EEG08220.1"/>
    </source>
</evidence>
<dbReference type="InterPro" id="IPR006949">
    <property type="entry name" value="Barrel_Baseplate_J-like"/>
</dbReference>
<comment type="similarity">
    <text evidence="1">Belongs to the Mu gp47/PBSX XkdT family.</text>
</comment>
<evidence type="ECO:0000313" key="6">
    <source>
        <dbReference type="Proteomes" id="UP000003165"/>
    </source>
</evidence>
<dbReference type="Pfam" id="PF26078">
    <property type="entry name" value="Baseplate_J_M"/>
    <property type="match status" value="1"/>
</dbReference>
<dbReference type="RefSeq" id="WP_008954443.1">
    <property type="nucleotide sequence ID" value="NZ_ACIS01000006.1"/>
</dbReference>
<reference evidence="5 6" key="1">
    <citation type="submission" date="2009-02" db="EMBL/GenBank/DDBJ databases">
        <title>Sequencing of the draft genome and assembly of Lutiella nitroferrum 2002.</title>
        <authorList>
            <consortium name="US DOE Joint Genome Institute (JGI-PGF)"/>
            <person name="Lucas S."/>
            <person name="Copeland A."/>
            <person name="Lapidus A."/>
            <person name="Glavina del Rio T."/>
            <person name="Tice H."/>
            <person name="Bruce D."/>
            <person name="Goodwin L."/>
            <person name="Pitluck S."/>
            <person name="Larimer F."/>
            <person name="Land M.L."/>
            <person name="Hauser L."/>
            <person name="Coates J.D."/>
        </authorList>
    </citation>
    <scope>NUCLEOTIDE SEQUENCE [LARGE SCALE GENOMIC DNA]</scope>
    <source>
        <strain evidence="5 6">2002</strain>
    </source>
</reference>
<dbReference type="InterPro" id="IPR058531">
    <property type="entry name" value="Baseplate_J_M"/>
</dbReference>
<dbReference type="Pfam" id="PF26079">
    <property type="entry name" value="Baseplate_J_C"/>
    <property type="match status" value="1"/>
</dbReference>
<dbReference type="EMBL" id="ACIS01000006">
    <property type="protein sequence ID" value="EEG08220.1"/>
    <property type="molecule type" value="Genomic_DNA"/>
</dbReference>
<feature type="domain" description="Baseplate J-like central" evidence="3">
    <location>
        <begin position="197"/>
        <end position="255"/>
    </location>
</feature>
<feature type="domain" description="Baseplate J-like C-terminal" evidence="4">
    <location>
        <begin position="273"/>
        <end position="364"/>
    </location>
</feature>
<dbReference type="eggNOG" id="COG3299">
    <property type="taxonomic scope" value="Bacteria"/>
</dbReference>
<evidence type="ECO:0000259" key="2">
    <source>
        <dbReference type="Pfam" id="PF04865"/>
    </source>
</evidence>
<dbReference type="Pfam" id="PF04865">
    <property type="entry name" value="Baseplate_J"/>
    <property type="match status" value="1"/>
</dbReference>
<protein>
    <submittedName>
        <fullName evidence="5">Baseplate J family protein</fullName>
    </submittedName>
</protein>
<name>B9Z4Y8_9NEIS</name>
<proteinExistence type="inferred from homology"/>
<evidence type="ECO:0000259" key="3">
    <source>
        <dbReference type="Pfam" id="PF26078"/>
    </source>
</evidence>
<dbReference type="AlphaFoldDB" id="B9Z4Y8"/>
<feature type="domain" description="Baseplate protein J-like barrel" evidence="2">
    <location>
        <begin position="90"/>
        <end position="163"/>
    </location>
</feature>
<gene>
    <name evidence="5" type="ORF">FuraDRAFT_2423</name>
</gene>
<evidence type="ECO:0000256" key="1">
    <source>
        <dbReference type="ARBA" id="ARBA00038087"/>
    </source>
</evidence>
<comment type="caution">
    <text evidence="5">The sequence shown here is derived from an EMBL/GenBank/DDBJ whole genome shotgun (WGS) entry which is preliminary data.</text>
</comment>
<organism evidence="5 6">
    <name type="scientific">Pseudogulbenkiania ferrooxidans 2002</name>
    <dbReference type="NCBI Taxonomy" id="279714"/>
    <lineage>
        <taxon>Bacteria</taxon>
        <taxon>Pseudomonadati</taxon>
        <taxon>Pseudomonadota</taxon>
        <taxon>Betaproteobacteria</taxon>
        <taxon>Neisseriales</taxon>
        <taxon>Chromobacteriaceae</taxon>
        <taxon>Pseudogulbenkiania</taxon>
    </lineage>
</organism>
<dbReference type="Proteomes" id="UP000003165">
    <property type="component" value="Unassembled WGS sequence"/>
</dbReference>
<dbReference type="InterPro" id="IPR052399">
    <property type="entry name" value="Phage_Baseplate_Assmbl_Protein"/>
</dbReference>
<dbReference type="InterPro" id="IPR058530">
    <property type="entry name" value="Baseplate_J-like_C"/>
</dbReference>
<dbReference type="PANTHER" id="PTHR37829:SF3">
    <property type="entry name" value="PROTEIN JAYE-RELATED"/>
    <property type="match status" value="1"/>
</dbReference>
<evidence type="ECO:0000259" key="4">
    <source>
        <dbReference type="Pfam" id="PF26079"/>
    </source>
</evidence>
<dbReference type="PANTHER" id="PTHR37829">
    <property type="entry name" value="PHAGE-LIKE ELEMENT PBSX PROTEIN XKDT"/>
    <property type="match status" value="1"/>
</dbReference>
<keyword evidence="6" id="KW-1185">Reference proteome</keyword>
<sequence>MTIDRPSLAELSRRADAELTLETASEALRRNLFTPLARALAGAVHGLYGHQDRIKDQLFPQTCDEDTLLNIHVPLELPDGRNSATSASGTVLITGTAGMPVDQSDTLTRSDGMLYSFTAGTTVGSDGTVLASVVCQTPSLAGNTEPGAKLRFSNPVDGVNGEVVVQSPGLSGGTDIEDIEDLRARVVEARAKSEGVGNTADWERWAKEISGVTRAWAAPKLVGAGSMTVFFVRDDDASIFPDANEQATVLAHLEATGTTFGEIFAVSPTDKPINFSISLSPDTAEIRAAVTAALAGVISLEGSPVKRDSSGLTALPAEGVTIPKTHLDAAASNSSGEWDHAIVEPAGDIVCAIGELATMGTITWL</sequence>